<evidence type="ECO:0000256" key="2">
    <source>
        <dbReference type="ARBA" id="ARBA00022448"/>
    </source>
</evidence>
<evidence type="ECO:0000256" key="4">
    <source>
        <dbReference type="ARBA" id="ARBA00022989"/>
    </source>
</evidence>
<dbReference type="PANTHER" id="PTHR23501:SF109">
    <property type="entry name" value="MAJOR FACILITATOR SUPERFAMILY (MFS) PROFILE DOMAIN-CONTAINING PROTEIN-RELATED"/>
    <property type="match status" value="1"/>
</dbReference>
<feature type="transmembrane region" description="Helical" evidence="7">
    <location>
        <begin position="273"/>
        <end position="292"/>
    </location>
</feature>
<feature type="transmembrane region" description="Helical" evidence="7">
    <location>
        <begin position="304"/>
        <end position="323"/>
    </location>
</feature>
<evidence type="ECO:0000256" key="7">
    <source>
        <dbReference type="SAM" id="Phobius"/>
    </source>
</evidence>
<keyword evidence="5 7" id="KW-0472">Membrane</keyword>
<feature type="transmembrane region" description="Helical" evidence="7">
    <location>
        <begin position="115"/>
        <end position="135"/>
    </location>
</feature>
<dbReference type="CDD" id="cd06179">
    <property type="entry name" value="MFS_TRI12_like"/>
    <property type="match status" value="1"/>
</dbReference>
<keyword evidence="3 7" id="KW-0812">Transmembrane</keyword>
<accession>A0ABP0B7F7</accession>
<dbReference type="InterPro" id="IPR020846">
    <property type="entry name" value="MFS_dom"/>
</dbReference>
<evidence type="ECO:0000259" key="8">
    <source>
        <dbReference type="PROSITE" id="PS50850"/>
    </source>
</evidence>
<keyword evidence="10" id="KW-1185">Reference proteome</keyword>
<dbReference type="InterPro" id="IPR010573">
    <property type="entry name" value="MFS_Str1/Tri12-like"/>
</dbReference>
<gene>
    <name evidence="9" type="ORF">SBRCBS47491_002413</name>
</gene>
<evidence type="ECO:0000256" key="1">
    <source>
        <dbReference type="ARBA" id="ARBA00004141"/>
    </source>
</evidence>
<keyword evidence="2" id="KW-0813">Transport</keyword>
<feature type="domain" description="Major facilitator superfamily (MFS) profile" evidence="8">
    <location>
        <begin position="67"/>
        <end position="587"/>
    </location>
</feature>
<keyword evidence="4 7" id="KW-1133">Transmembrane helix</keyword>
<proteinExistence type="predicted"/>
<comment type="subcellular location">
    <subcellularLocation>
        <location evidence="1">Membrane</location>
        <topology evidence="1">Multi-pass membrane protein</topology>
    </subcellularLocation>
</comment>
<feature type="transmembrane region" description="Helical" evidence="7">
    <location>
        <begin position="142"/>
        <end position="162"/>
    </location>
</feature>
<evidence type="ECO:0000313" key="9">
    <source>
        <dbReference type="EMBL" id="CAK7215234.1"/>
    </source>
</evidence>
<protein>
    <recommendedName>
        <fullName evidence="8">Major facilitator superfamily (MFS) profile domain-containing protein</fullName>
    </recommendedName>
</protein>
<dbReference type="PANTHER" id="PTHR23501">
    <property type="entry name" value="MAJOR FACILITATOR SUPERFAMILY"/>
    <property type="match status" value="1"/>
</dbReference>
<dbReference type="SUPFAM" id="SSF103473">
    <property type="entry name" value="MFS general substrate transporter"/>
    <property type="match status" value="2"/>
</dbReference>
<dbReference type="Proteomes" id="UP001642406">
    <property type="component" value="Unassembled WGS sequence"/>
</dbReference>
<feature type="transmembrane region" description="Helical" evidence="7">
    <location>
        <begin position="204"/>
        <end position="227"/>
    </location>
</feature>
<feature type="transmembrane region" description="Helical" evidence="7">
    <location>
        <begin position="381"/>
        <end position="402"/>
    </location>
</feature>
<feature type="transmembrane region" description="Helical" evidence="7">
    <location>
        <begin position="343"/>
        <end position="361"/>
    </location>
</feature>
<reference evidence="9 10" key="1">
    <citation type="submission" date="2024-01" db="EMBL/GenBank/DDBJ databases">
        <authorList>
            <person name="Allen C."/>
            <person name="Tagirdzhanova G."/>
        </authorList>
    </citation>
    <scope>NUCLEOTIDE SEQUENCE [LARGE SCALE GENOMIC DNA]</scope>
</reference>
<evidence type="ECO:0000313" key="10">
    <source>
        <dbReference type="Proteomes" id="UP001642406"/>
    </source>
</evidence>
<dbReference type="Gene3D" id="1.20.1250.20">
    <property type="entry name" value="MFS general substrate transporter like domains"/>
    <property type="match status" value="1"/>
</dbReference>
<dbReference type="InterPro" id="IPR036259">
    <property type="entry name" value="MFS_trans_sf"/>
</dbReference>
<feature type="transmembrane region" description="Helical" evidence="7">
    <location>
        <begin position="80"/>
        <end position="103"/>
    </location>
</feature>
<feature type="region of interest" description="Disordered" evidence="6">
    <location>
        <begin position="1"/>
        <end position="42"/>
    </location>
</feature>
<dbReference type="EMBL" id="CAWUHC010000014">
    <property type="protein sequence ID" value="CAK7215234.1"/>
    <property type="molecule type" value="Genomic_DNA"/>
</dbReference>
<dbReference type="Pfam" id="PF06609">
    <property type="entry name" value="TRI12"/>
    <property type="match status" value="1"/>
</dbReference>
<feature type="transmembrane region" description="Helical" evidence="7">
    <location>
        <begin position="432"/>
        <end position="449"/>
    </location>
</feature>
<evidence type="ECO:0000256" key="5">
    <source>
        <dbReference type="ARBA" id="ARBA00023136"/>
    </source>
</evidence>
<comment type="caution">
    <text evidence="9">The sequence shown here is derived from an EMBL/GenBank/DDBJ whole genome shotgun (WGS) entry which is preliminary data.</text>
</comment>
<dbReference type="InterPro" id="IPR053791">
    <property type="entry name" value="MFS_Tri12-like"/>
</dbReference>
<evidence type="ECO:0000256" key="6">
    <source>
        <dbReference type="SAM" id="MobiDB-lite"/>
    </source>
</evidence>
<dbReference type="PROSITE" id="PS50850">
    <property type="entry name" value="MFS"/>
    <property type="match status" value="1"/>
</dbReference>
<feature type="transmembrane region" description="Helical" evidence="7">
    <location>
        <begin position="409"/>
        <end position="426"/>
    </location>
</feature>
<feature type="transmembrane region" description="Helical" evidence="7">
    <location>
        <begin position="168"/>
        <end position="192"/>
    </location>
</feature>
<feature type="transmembrane region" description="Helical" evidence="7">
    <location>
        <begin position="233"/>
        <end position="252"/>
    </location>
</feature>
<name>A0ABP0B7F7_9PEZI</name>
<evidence type="ECO:0000256" key="3">
    <source>
        <dbReference type="ARBA" id="ARBA00022692"/>
    </source>
</evidence>
<organism evidence="9 10">
    <name type="scientific">Sporothrix bragantina</name>
    <dbReference type="NCBI Taxonomy" id="671064"/>
    <lineage>
        <taxon>Eukaryota</taxon>
        <taxon>Fungi</taxon>
        <taxon>Dikarya</taxon>
        <taxon>Ascomycota</taxon>
        <taxon>Pezizomycotina</taxon>
        <taxon>Sordariomycetes</taxon>
        <taxon>Sordariomycetidae</taxon>
        <taxon>Ophiostomatales</taxon>
        <taxon>Ophiostomataceae</taxon>
        <taxon>Sporothrix</taxon>
    </lineage>
</organism>
<sequence>MADPTGSPGMKPETAAVSHVEQHDQIQRQSDSNADAPPAFEKVPLGQHDDDNVVGADFAVADDELPVGYFRSLNFLGSMLGIGMSFCCGVGGFSLIAPVLGIVNADIGPNANLTWVSMSYLLTSSIGLIIVGRVTDIFGRRWWFIGGNAVGTIGAIVCAVAPNIPALIAGETLIGIGASVQLSYAFAVGEIVPLQWRFLAQAYVFVWGIPGSGLAPAISYAFIYKTAAGWRGIFYFLIALNAITTALFFFFYHPPTFRMKHASANKKKFIKDFDYLGIFLVTLGLLLFLMGISWGGTLHPWKSAAVIVTIVLGFLVIVAFVLWETYGNPKEPMMPIHVFRHRGWNITIILWSLGAAIYYANAILWPGLVAVCYSEGHSSMWAGWMSCIPGCGILAGEFCAAGFKRKTNWQIMAVFPIGGVLLGVMATSNPDTVVRSSALIFFASFFIGWNELLNSTVATITIDDQREIGTYAGTGGSARSLISTICSVIYQTVLANRLAQTIPAKVPVAVVNAGLPESSVAAFITAVQTGTAAAYASVAGLTPAIQAAGVRAYQEATSSAYNTVFLTTIAFSGLGVILSFFAPNVDHLLTKSVNITVNVSEQDAAVAAARQHDRLEMQQRDAESAV</sequence>
<feature type="transmembrane region" description="Helical" evidence="7">
    <location>
        <begin position="560"/>
        <end position="582"/>
    </location>
</feature>